<dbReference type="PANTHER" id="PTHR31694:SF26">
    <property type="entry name" value="OS05G0151100 PROTEIN"/>
    <property type="match status" value="1"/>
</dbReference>
<feature type="compositionally biased region" description="Low complexity" evidence="1">
    <location>
        <begin position="80"/>
        <end position="120"/>
    </location>
</feature>
<feature type="chain" id="PRO_5043463768" evidence="2">
    <location>
        <begin position="27"/>
        <end position="425"/>
    </location>
</feature>
<feature type="compositionally biased region" description="Gly residues" evidence="1">
    <location>
        <begin position="54"/>
        <end position="79"/>
    </location>
</feature>
<dbReference type="InterPro" id="IPR052965">
    <property type="entry name" value="Pigment-catalase-like"/>
</dbReference>
<evidence type="ECO:0000313" key="3">
    <source>
        <dbReference type="EMBL" id="KAK9830119.1"/>
    </source>
</evidence>
<feature type="compositionally biased region" description="Low complexity" evidence="1">
    <location>
        <begin position="130"/>
        <end position="148"/>
    </location>
</feature>
<accession>A0AAW1R912</accession>
<keyword evidence="4" id="KW-1185">Reference proteome</keyword>
<dbReference type="Proteomes" id="UP001489004">
    <property type="component" value="Unassembled WGS sequence"/>
</dbReference>
<feature type="signal peptide" evidence="2">
    <location>
        <begin position="1"/>
        <end position="26"/>
    </location>
</feature>
<dbReference type="InterPro" id="IPR009078">
    <property type="entry name" value="Ferritin-like_SF"/>
</dbReference>
<protein>
    <submittedName>
        <fullName evidence="3">Uncharacterized protein</fullName>
    </submittedName>
</protein>
<evidence type="ECO:0000313" key="4">
    <source>
        <dbReference type="Proteomes" id="UP001489004"/>
    </source>
</evidence>
<comment type="caution">
    <text evidence="3">The sequence shown here is derived from an EMBL/GenBank/DDBJ whole genome shotgun (WGS) entry which is preliminary data.</text>
</comment>
<dbReference type="EMBL" id="JALJOR010000001">
    <property type="protein sequence ID" value="KAK9830119.1"/>
    <property type="molecule type" value="Genomic_DNA"/>
</dbReference>
<dbReference type="SUPFAM" id="SSF47240">
    <property type="entry name" value="Ferritin-like"/>
    <property type="match status" value="1"/>
</dbReference>
<organism evidence="3 4">
    <name type="scientific">[Myrmecia] bisecta</name>
    <dbReference type="NCBI Taxonomy" id="41462"/>
    <lineage>
        <taxon>Eukaryota</taxon>
        <taxon>Viridiplantae</taxon>
        <taxon>Chlorophyta</taxon>
        <taxon>core chlorophytes</taxon>
        <taxon>Trebouxiophyceae</taxon>
        <taxon>Trebouxiales</taxon>
        <taxon>Trebouxiaceae</taxon>
        <taxon>Myrmecia</taxon>
    </lineage>
</organism>
<evidence type="ECO:0000256" key="2">
    <source>
        <dbReference type="SAM" id="SignalP"/>
    </source>
</evidence>
<proteinExistence type="predicted"/>
<dbReference type="AlphaFoldDB" id="A0AAW1R912"/>
<evidence type="ECO:0000256" key="1">
    <source>
        <dbReference type="SAM" id="MobiDB-lite"/>
    </source>
</evidence>
<dbReference type="PANTHER" id="PTHR31694">
    <property type="entry name" value="DESICCATION-LIKE PROTEIN"/>
    <property type="match status" value="1"/>
</dbReference>
<gene>
    <name evidence="3" type="ORF">WJX72_009870</name>
</gene>
<keyword evidence="2" id="KW-0732">Signal</keyword>
<sequence length="425" mass="41235">MNKAKRAVALGLTIALFSSLAGDVNGSLTTTGANEEESGGSRFSRTLLQPPGGPGSGTGGGNRMGGGGGGGGAGAGAGGAAAAAAATPAPTQPAATPAPTVAATAAPTQPAATQPAATPAPTQPAPTPAPTAAATPAPTAAATPAATQQAAVVPQQAAAAAPKAPITDRDVFNLALNLEYLEANFYWCAVYGTPINQSMWLGGPAPTGCTKGNFSAPVLALLTEIAQDEVAHVTDIQQALGTGPNGAVPMPQIDLGGAFAAAVARAFNQTALVPAFGYAADDASVLAASFFFEDVGVTAYLGAMPLISSKTLLDLATGILGVEGYHAGAIRSALSNIGASKTTANGATVTELASAISAFREALSQAAKPAAADLDQGLTKAVNGVTEPNIFPTGSDGLILARTTEQTGGKGGFLPAGLNGAIAAA</sequence>
<feature type="region of interest" description="Disordered" evidence="1">
    <location>
        <begin position="28"/>
        <end position="148"/>
    </location>
</feature>
<name>A0AAW1R912_9CHLO</name>
<reference evidence="3 4" key="1">
    <citation type="journal article" date="2024" name="Nat. Commun.">
        <title>Phylogenomics reveals the evolutionary origins of lichenization in chlorophyte algae.</title>
        <authorList>
            <person name="Puginier C."/>
            <person name="Libourel C."/>
            <person name="Otte J."/>
            <person name="Skaloud P."/>
            <person name="Haon M."/>
            <person name="Grisel S."/>
            <person name="Petersen M."/>
            <person name="Berrin J.G."/>
            <person name="Delaux P.M."/>
            <person name="Dal Grande F."/>
            <person name="Keller J."/>
        </authorList>
    </citation>
    <scope>NUCLEOTIDE SEQUENCE [LARGE SCALE GENOMIC DNA]</scope>
    <source>
        <strain evidence="3 4">SAG 2043</strain>
    </source>
</reference>
<dbReference type="Pfam" id="PF13668">
    <property type="entry name" value="Ferritin_2"/>
    <property type="match status" value="1"/>
</dbReference>